<dbReference type="InterPro" id="IPR016156">
    <property type="entry name" value="FAD/NAD-linked_Rdtase_dimer_sf"/>
</dbReference>
<dbReference type="SUPFAM" id="SSF51905">
    <property type="entry name" value="FAD/NAD(P)-binding domain"/>
    <property type="match status" value="2"/>
</dbReference>
<dbReference type="PANTHER" id="PTHR43557:SF2">
    <property type="entry name" value="RIESKE DOMAIN-CONTAINING PROTEIN-RELATED"/>
    <property type="match status" value="1"/>
</dbReference>
<accession>A0ABV8GMA7</accession>
<proteinExistence type="predicted"/>
<dbReference type="Pfam" id="PF07992">
    <property type="entry name" value="Pyr_redox_2"/>
    <property type="match status" value="1"/>
</dbReference>
<reference evidence="8" key="1">
    <citation type="journal article" date="2019" name="Int. J. Syst. Evol. Microbiol.">
        <title>The Global Catalogue of Microorganisms (GCM) 10K type strain sequencing project: providing services to taxonomists for standard genome sequencing and annotation.</title>
        <authorList>
            <consortium name="The Broad Institute Genomics Platform"/>
            <consortium name="The Broad Institute Genome Sequencing Center for Infectious Disease"/>
            <person name="Wu L."/>
            <person name="Ma J."/>
        </authorList>
    </citation>
    <scope>NUCLEOTIDE SEQUENCE [LARGE SCALE GENOMIC DNA]</scope>
    <source>
        <strain evidence="8">TBRC 1276</strain>
    </source>
</reference>
<keyword evidence="4" id="KW-0560">Oxidoreductase</keyword>
<dbReference type="PRINTS" id="PR00368">
    <property type="entry name" value="FADPNR"/>
</dbReference>
<name>A0ABV8GMA7_9ACTN</name>
<dbReference type="Gene3D" id="3.30.390.30">
    <property type="match status" value="1"/>
</dbReference>
<dbReference type="Pfam" id="PF14759">
    <property type="entry name" value="Reductase_C"/>
    <property type="match status" value="1"/>
</dbReference>
<dbReference type="InterPro" id="IPR028202">
    <property type="entry name" value="Reductase_C"/>
</dbReference>
<dbReference type="RefSeq" id="WP_379533706.1">
    <property type="nucleotide sequence ID" value="NZ_JBHSBI010000030.1"/>
</dbReference>
<evidence type="ECO:0000256" key="2">
    <source>
        <dbReference type="ARBA" id="ARBA00022630"/>
    </source>
</evidence>
<sequence length="386" mass="40393">MSTQVLVVGASVGGLTVAEALRRKGHAGPITLVGAEPHPPYDRPPLSKEILAGDWPDERAFLRDRAQLDALGAEFVLGRRAERLDAEARKIELDDGRTLSYDTLVIATGLVPRRLSFQGGLGGVHTLRTLDQARALRAHLLTALNVAVIGAGVLGCEIAATARELGLSVTLVDPVPVVMARQLGDELGALVAALHVRHGVQVRTGVGVAGLAGDGGHVSGVELTDGSRVPADLVVVATGSTPATGWLAGSGLSIEDGVVCDSRCRAAPGVYAVGDVARWHHERLGGSVRLENRTNVVQQALAVADAIMGADALYTPIPYFWTDQYDVKLQIHGTIPPGARLRPVDGEPGQARFAALAEVDGLAVAAIGWNHPRGVMAARRRLAPQS</sequence>
<dbReference type="Gene3D" id="3.50.50.60">
    <property type="entry name" value="FAD/NAD(P)-binding domain"/>
    <property type="match status" value="2"/>
</dbReference>
<dbReference type="PRINTS" id="PR00411">
    <property type="entry name" value="PNDRDTASEI"/>
</dbReference>
<evidence type="ECO:0000313" key="7">
    <source>
        <dbReference type="EMBL" id="MFC4013852.1"/>
    </source>
</evidence>
<dbReference type="SUPFAM" id="SSF55424">
    <property type="entry name" value="FAD/NAD-linked reductases, dimerisation (C-terminal) domain"/>
    <property type="match status" value="1"/>
</dbReference>
<evidence type="ECO:0000256" key="3">
    <source>
        <dbReference type="ARBA" id="ARBA00022827"/>
    </source>
</evidence>
<dbReference type="Proteomes" id="UP001595851">
    <property type="component" value="Unassembled WGS sequence"/>
</dbReference>
<gene>
    <name evidence="7" type="ORF">ACFOY2_41960</name>
</gene>
<dbReference type="EMBL" id="JBHSBI010000030">
    <property type="protein sequence ID" value="MFC4013852.1"/>
    <property type="molecule type" value="Genomic_DNA"/>
</dbReference>
<feature type="domain" description="FAD/NAD(P)-binding" evidence="5">
    <location>
        <begin position="4"/>
        <end position="299"/>
    </location>
</feature>
<evidence type="ECO:0000313" key="8">
    <source>
        <dbReference type="Proteomes" id="UP001595851"/>
    </source>
</evidence>
<keyword evidence="8" id="KW-1185">Reference proteome</keyword>
<dbReference type="InterPro" id="IPR050446">
    <property type="entry name" value="FAD-oxidoreductase/Apoptosis"/>
</dbReference>
<comment type="caution">
    <text evidence="7">The sequence shown here is derived from an EMBL/GenBank/DDBJ whole genome shotgun (WGS) entry which is preliminary data.</text>
</comment>
<protein>
    <submittedName>
        <fullName evidence="7">NAD(P)/FAD-dependent oxidoreductase</fullName>
    </submittedName>
</protein>
<dbReference type="InterPro" id="IPR023753">
    <property type="entry name" value="FAD/NAD-binding_dom"/>
</dbReference>
<evidence type="ECO:0000259" key="5">
    <source>
        <dbReference type="Pfam" id="PF07992"/>
    </source>
</evidence>
<comment type="cofactor">
    <cofactor evidence="1">
        <name>FAD</name>
        <dbReference type="ChEBI" id="CHEBI:57692"/>
    </cofactor>
</comment>
<feature type="domain" description="Reductase C-terminal" evidence="6">
    <location>
        <begin position="319"/>
        <end position="383"/>
    </location>
</feature>
<keyword evidence="2" id="KW-0285">Flavoprotein</keyword>
<evidence type="ECO:0000259" key="6">
    <source>
        <dbReference type="Pfam" id="PF14759"/>
    </source>
</evidence>
<dbReference type="PANTHER" id="PTHR43557">
    <property type="entry name" value="APOPTOSIS-INDUCING FACTOR 1"/>
    <property type="match status" value="1"/>
</dbReference>
<evidence type="ECO:0000256" key="1">
    <source>
        <dbReference type="ARBA" id="ARBA00001974"/>
    </source>
</evidence>
<evidence type="ECO:0000256" key="4">
    <source>
        <dbReference type="ARBA" id="ARBA00023002"/>
    </source>
</evidence>
<organism evidence="7 8">
    <name type="scientific">Nonomuraea purpurea</name>
    <dbReference type="NCBI Taxonomy" id="1849276"/>
    <lineage>
        <taxon>Bacteria</taxon>
        <taxon>Bacillati</taxon>
        <taxon>Actinomycetota</taxon>
        <taxon>Actinomycetes</taxon>
        <taxon>Streptosporangiales</taxon>
        <taxon>Streptosporangiaceae</taxon>
        <taxon>Nonomuraea</taxon>
    </lineage>
</organism>
<keyword evidence="3" id="KW-0274">FAD</keyword>
<dbReference type="InterPro" id="IPR036188">
    <property type="entry name" value="FAD/NAD-bd_sf"/>
</dbReference>